<accession>A0ACB7TII4</accession>
<dbReference type="Proteomes" id="UP000821845">
    <property type="component" value="Chromosome 1"/>
</dbReference>
<dbReference type="EMBL" id="CM023481">
    <property type="protein sequence ID" value="KAH6945933.1"/>
    <property type="molecule type" value="Genomic_DNA"/>
</dbReference>
<name>A0ACB7TII4_HYAAI</name>
<evidence type="ECO:0000313" key="1">
    <source>
        <dbReference type="EMBL" id="KAH6945933.1"/>
    </source>
</evidence>
<comment type="caution">
    <text evidence="1">The sequence shown here is derived from an EMBL/GenBank/DDBJ whole genome shotgun (WGS) entry which is preliminary data.</text>
</comment>
<proteinExistence type="predicted"/>
<organism evidence="1 2">
    <name type="scientific">Hyalomma asiaticum</name>
    <name type="common">Tick</name>
    <dbReference type="NCBI Taxonomy" id="266040"/>
    <lineage>
        <taxon>Eukaryota</taxon>
        <taxon>Metazoa</taxon>
        <taxon>Ecdysozoa</taxon>
        <taxon>Arthropoda</taxon>
        <taxon>Chelicerata</taxon>
        <taxon>Arachnida</taxon>
        <taxon>Acari</taxon>
        <taxon>Parasitiformes</taxon>
        <taxon>Ixodida</taxon>
        <taxon>Ixodoidea</taxon>
        <taxon>Ixodidae</taxon>
        <taxon>Hyalomminae</taxon>
        <taxon>Hyalomma</taxon>
    </lineage>
</organism>
<keyword evidence="2" id="KW-1185">Reference proteome</keyword>
<evidence type="ECO:0000313" key="2">
    <source>
        <dbReference type="Proteomes" id="UP000821845"/>
    </source>
</evidence>
<protein>
    <submittedName>
        <fullName evidence="1">Uncharacterized protein</fullName>
    </submittedName>
</protein>
<gene>
    <name evidence="1" type="ORF">HPB50_010794</name>
</gene>
<sequence length="140" mass="15792">MAELSDWKISYWVTETALEWTMQGPSDGSSNEGQCMETVILRTSVIKRKVTAVVTKFSTLESVGVNDVKEVADKTSAEFASQACEPLPPTVTWRTTLVPFGTTASPVLHSAMLQHNLKKYEEQYPQATNRMNTRFYLDYF</sequence>
<reference evidence="1" key="1">
    <citation type="submission" date="2020-05" db="EMBL/GenBank/DDBJ databases">
        <title>Large-scale comparative analyses of tick genomes elucidate their genetic diversity and vector capacities.</title>
        <authorList>
            <person name="Jia N."/>
            <person name="Wang J."/>
            <person name="Shi W."/>
            <person name="Du L."/>
            <person name="Sun Y."/>
            <person name="Zhan W."/>
            <person name="Jiang J."/>
            <person name="Wang Q."/>
            <person name="Zhang B."/>
            <person name="Ji P."/>
            <person name="Sakyi L.B."/>
            <person name="Cui X."/>
            <person name="Yuan T."/>
            <person name="Jiang B."/>
            <person name="Yang W."/>
            <person name="Lam T.T.-Y."/>
            <person name="Chang Q."/>
            <person name="Ding S."/>
            <person name="Wang X."/>
            <person name="Zhu J."/>
            <person name="Ruan X."/>
            <person name="Zhao L."/>
            <person name="Wei J."/>
            <person name="Que T."/>
            <person name="Du C."/>
            <person name="Cheng J."/>
            <person name="Dai P."/>
            <person name="Han X."/>
            <person name="Huang E."/>
            <person name="Gao Y."/>
            <person name="Liu J."/>
            <person name="Shao H."/>
            <person name="Ye R."/>
            <person name="Li L."/>
            <person name="Wei W."/>
            <person name="Wang X."/>
            <person name="Wang C."/>
            <person name="Yang T."/>
            <person name="Huo Q."/>
            <person name="Li W."/>
            <person name="Guo W."/>
            <person name="Chen H."/>
            <person name="Zhou L."/>
            <person name="Ni X."/>
            <person name="Tian J."/>
            <person name="Zhou Y."/>
            <person name="Sheng Y."/>
            <person name="Liu T."/>
            <person name="Pan Y."/>
            <person name="Xia L."/>
            <person name="Li J."/>
            <person name="Zhao F."/>
            <person name="Cao W."/>
        </authorList>
    </citation>
    <scope>NUCLEOTIDE SEQUENCE</scope>
    <source>
        <strain evidence="1">Hyas-2018</strain>
    </source>
</reference>